<proteinExistence type="predicted"/>
<reference evidence="1 2" key="1">
    <citation type="submission" date="2008-10" db="EMBL/GenBank/DDBJ databases">
        <title>Genome sequence of Bacillus cereus AH820.</title>
        <authorList>
            <person name="Dodson R.J."/>
            <person name="Durkin A.S."/>
            <person name="Rosovitz M.J."/>
            <person name="Rasko D.A."/>
            <person name="Hoffmaster A."/>
            <person name="Ravel J."/>
            <person name="Sutton G."/>
        </authorList>
    </citation>
    <scope>NUCLEOTIDE SEQUENCE [LARGE SCALE GENOMIC DNA]</scope>
    <source>
        <strain evidence="1 2">AH820</strain>
    </source>
</reference>
<protein>
    <submittedName>
        <fullName evidence="1">Uncharacterized protein</fullName>
    </submittedName>
</protein>
<dbReference type="AlphaFoldDB" id="B7JNY0"/>
<sequence>MSTNTTYSANEFKGDFFRNGTFLTGSAVLADDTAIKIPVPTNGVLIGNGMGFREYFITYFRDGSNGGMQSVNTGEDVSVAGKAALGGTTGPDGKVNLSISDGKLFIENRRGSSIAFKWTILG</sequence>
<accession>B7JNY0</accession>
<organism evidence="1 2">
    <name type="scientific">Bacillus cereus (strain AH820)</name>
    <dbReference type="NCBI Taxonomy" id="405535"/>
    <lineage>
        <taxon>Bacteria</taxon>
        <taxon>Bacillati</taxon>
        <taxon>Bacillota</taxon>
        <taxon>Bacilli</taxon>
        <taxon>Bacillales</taxon>
        <taxon>Bacillaceae</taxon>
        <taxon>Bacillus</taxon>
        <taxon>Bacillus cereus group</taxon>
    </lineage>
</organism>
<name>B7JNY0_BACC0</name>
<evidence type="ECO:0000313" key="2">
    <source>
        <dbReference type="Proteomes" id="UP000001363"/>
    </source>
</evidence>
<gene>
    <name evidence="1" type="ordered locus">BCAH820_4370</name>
</gene>
<dbReference type="EMBL" id="CP001283">
    <property type="protein sequence ID" value="ACK92314.1"/>
    <property type="molecule type" value="Genomic_DNA"/>
</dbReference>
<dbReference type="Proteomes" id="UP000001363">
    <property type="component" value="Chromosome"/>
</dbReference>
<dbReference type="HOGENOM" id="CLU_2091826_0_0_9"/>
<dbReference type="RefSeq" id="WP_000106369.1">
    <property type="nucleotide sequence ID" value="NC_011773.1"/>
</dbReference>
<evidence type="ECO:0000313" key="1">
    <source>
        <dbReference type="EMBL" id="ACK92314.1"/>
    </source>
</evidence>
<dbReference type="KEGG" id="bcu:BCAH820_4370"/>